<dbReference type="GO" id="GO:0005548">
    <property type="term" value="F:phospholipid transporter activity"/>
    <property type="evidence" value="ECO:0007669"/>
    <property type="project" value="TreeGrafter"/>
</dbReference>
<dbReference type="InterPro" id="IPR003453">
    <property type="entry name" value="ABC_MlaE_roteobac"/>
</dbReference>
<feature type="transmembrane region" description="Helical" evidence="7">
    <location>
        <begin position="151"/>
        <end position="177"/>
    </location>
</feature>
<feature type="transmembrane region" description="Helical" evidence="7">
    <location>
        <begin position="239"/>
        <end position="262"/>
    </location>
</feature>
<keyword evidence="5 7" id="KW-1133">Transmembrane helix</keyword>
<dbReference type="Pfam" id="PF02405">
    <property type="entry name" value="MlaE"/>
    <property type="match status" value="1"/>
</dbReference>
<evidence type="ECO:0000256" key="7">
    <source>
        <dbReference type="RuleBase" id="RU362044"/>
    </source>
</evidence>
<protein>
    <submittedName>
        <fullName evidence="8">ABC transporter permease</fullName>
    </submittedName>
</protein>
<comment type="subcellular location">
    <subcellularLocation>
        <location evidence="1">Membrane</location>
        <topology evidence="1">Multi-pass membrane protein</topology>
    </subcellularLocation>
</comment>
<dbReference type="RefSeq" id="WP_368239172.1">
    <property type="nucleotide sequence ID" value="NZ_JAZFBD010000067.1"/>
</dbReference>
<gene>
    <name evidence="8" type="ORF">UABAM_00595</name>
</gene>
<evidence type="ECO:0000256" key="5">
    <source>
        <dbReference type="ARBA" id="ARBA00022989"/>
    </source>
</evidence>
<dbReference type="KEGG" id="uam:UABAM_00595"/>
<evidence type="ECO:0000313" key="9">
    <source>
        <dbReference type="Proteomes" id="UP000326354"/>
    </source>
</evidence>
<dbReference type="NCBIfam" id="TIGR00056">
    <property type="entry name" value="MlaE family lipid ABC transporter permease subunit"/>
    <property type="match status" value="1"/>
</dbReference>
<feature type="transmembrane region" description="Helical" evidence="7">
    <location>
        <begin position="51"/>
        <end position="75"/>
    </location>
</feature>
<evidence type="ECO:0000256" key="2">
    <source>
        <dbReference type="ARBA" id="ARBA00007556"/>
    </source>
</evidence>
<feature type="transmembrane region" description="Helical" evidence="7">
    <location>
        <begin position="198"/>
        <end position="227"/>
    </location>
</feature>
<dbReference type="InterPro" id="IPR030802">
    <property type="entry name" value="Permease_MalE"/>
</dbReference>
<reference evidence="8 9" key="1">
    <citation type="submission" date="2019-08" db="EMBL/GenBank/DDBJ databases">
        <title>Complete genome sequence of Candidatus Uab amorphum.</title>
        <authorList>
            <person name="Shiratori T."/>
            <person name="Suzuki S."/>
            <person name="Kakizawa Y."/>
            <person name="Ishida K."/>
        </authorList>
    </citation>
    <scope>NUCLEOTIDE SEQUENCE [LARGE SCALE GENOMIC DNA]</scope>
    <source>
        <strain evidence="8 9">SRT547</strain>
    </source>
</reference>
<comment type="similarity">
    <text evidence="2 7">Belongs to the MlaE permease family.</text>
</comment>
<feature type="transmembrane region" description="Helical" evidence="7">
    <location>
        <begin position="12"/>
        <end position="31"/>
    </location>
</feature>
<organism evidence="8 9">
    <name type="scientific">Uabimicrobium amorphum</name>
    <dbReference type="NCBI Taxonomy" id="2596890"/>
    <lineage>
        <taxon>Bacteria</taxon>
        <taxon>Pseudomonadati</taxon>
        <taxon>Planctomycetota</taxon>
        <taxon>Candidatus Uabimicrobiia</taxon>
        <taxon>Candidatus Uabimicrobiales</taxon>
        <taxon>Candidatus Uabimicrobiaceae</taxon>
        <taxon>Candidatus Uabimicrobium</taxon>
    </lineage>
</organism>
<proteinExistence type="inferred from homology"/>
<evidence type="ECO:0000256" key="4">
    <source>
        <dbReference type="ARBA" id="ARBA00022692"/>
    </source>
</evidence>
<name>A0A5S9IIZ4_UABAM</name>
<dbReference type="PANTHER" id="PTHR30188">
    <property type="entry name" value="ABC TRANSPORTER PERMEASE PROTEIN-RELATED"/>
    <property type="match status" value="1"/>
</dbReference>
<keyword evidence="6 7" id="KW-0472">Membrane</keyword>
<dbReference type="AlphaFoldDB" id="A0A5S9IIZ4"/>
<keyword evidence="9" id="KW-1185">Reference proteome</keyword>
<evidence type="ECO:0000256" key="1">
    <source>
        <dbReference type="ARBA" id="ARBA00004141"/>
    </source>
</evidence>
<dbReference type="EMBL" id="AP019860">
    <property type="protein sequence ID" value="BBM82252.1"/>
    <property type="molecule type" value="Genomic_DNA"/>
</dbReference>
<accession>A0A5S9IIZ4</accession>
<dbReference type="GO" id="GO:0043190">
    <property type="term" value="C:ATP-binding cassette (ABC) transporter complex"/>
    <property type="evidence" value="ECO:0007669"/>
    <property type="project" value="InterPro"/>
</dbReference>
<dbReference type="PANTHER" id="PTHR30188:SF4">
    <property type="entry name" value="PROTEIN TRIGALACTOSYLDIACYLGLYCEROL 1, CHLOROPLASTIC"/>
    <property type="match status" value="1"/>
</dbReference>
<evidence type="ECO:0000256" key="3">
    <source>
        <dbReference type="ARBA" id="ARBA00022448"/>
    </source>
</evidence>
<sequence>MITSSKQYIGNTGRQIVEIFANMGFICRLFWATMKCYKSLAFRGRVILDQFFICGIQSLPVTLIVGVFTGMILALQSGLILKDYRLENYIGVVILLTMCKEAGPFMTAFILAGRVGSAMAAELGTMKVSEEIDALEVMCIDPVEYLVFPRMVALAICAPILIVYVNLLGVLGGAVVAKYQIGLEPVIYFKRILIYMSTYNLTIVFAGLFKGIVFGFIITSVSCAYGLRARNGAEGVGEAARQSVVYIFLLVLISNYFMSALIERIFGS</sequence>
<keyword evidence="3" id="KW-0813">Transport</keyword>
<dbReference type="Proteomes" id="UP000326354">
    <property type="component" value="Chromosome"/>
</dbReference>
<evidence type="ECO:0000256" key="6">
    <source>
        <dbReference type="ARBA" id="ARBA00023136"/>
    </source>
</evidence>
<evidence type="ECO:0000313" key="8">
    <source>
        <dbReference type="EMBL" id="BBM82252.1"/>
    </source>
</evidence>
<keyword evidence="4 7" id="KW-0812">Transmembrane</keyword>